<comment type="caution">
    <text evidence="1">The sequence shown here is derived from an EMBL/GenBank/DDBJ whole genome shotgun (WGS) entry which is preliminary data.</text>
</comment>
<evidence type="ECO:0008006" key="2">
    <source>
        <dbReference type="Google" id="ProtNLM"/>
    </source>
</evidence>
<gene>
    <name evidence="1" type="ORF">LCGC14_2896390</name>
</gene>
<dbReference type="Gene3D" id="2.40.37.10">
    <property type="entry name" value="Lyase, Ornithine Decarboxylase, Chain A, domain 1"/>
    <property type="match status" value="1"/>
</dbReference>
<dbReference type="AlphaFoldDB" id="A0A0F8YHH3"/>
<dbReference type="SUPFAM" id="SSF50621">
    <property type="entry name" value="Alanine racemase C-terminal domain-like"/>
    <property type="match status" value="1"/>
</dbReference>
<proteinExistence type="predicted"/>
<protein>
    <recommendedName>
        <fullName evidence="2">Alanine racemase C-terminal domain-containing protein</fullName>
    </recommendedName>
</protein>
<dbReference type="GO" id="GO:0003824">
    <property type="term" value="F:catalytic activity"/>
    <property type="evidence" value="ECO:0007669"/>
    <property type="project" value="InterPro"/>
</dbReference>
<reference evidence="1" key="1">
    <citation type="journal article" date="2015" name="Nature">
        <title>Complex archaea that bridge the gap between prokaryotes and eukaryotes.</title>
        <authorList>
            <person name="Spang A."/>
            <person name="Saw J.H."/>
            <person name="Jorgensen S.L."/>
            <person name="Zaremba-Niedzwiedzka K."/>
            <person name="Martijn J."/>
            <person name="Lind A.E."/>
            <person name="van Eijk R."/>
            <person name="Schleper C."/>
            <person name="Guy L."/>
            <person name="Ettema T.J."/>
        </authorList>
    </citation>
    <scope>NUCLEOTIDE SEQUENCE</scope>
</reference>
<dbReference type="EMBL" id="LAZR01056902">
    <property type="protein sequence ID" value="KKK73180.1"/>
    <property type="molecule type" value="Genomic_DNA"/>
</dbReference>
<name>A0A0F8YHH3_9ZZZZ</name>
<accession>A0A0F8YHH3</accession>
<dbReference type="InterPro" id="IPR009006">
    <property type="entry name" value="Ala_racemase/Decarboxylase_C"/>
</dbReference>
<feature type="non-terminal residue" evidence="1">
    <location>
        <position position="1"/>
    </location>
</feature>
<evidence type="ECO:0000313" key="1">
    <source>
        <dbReference type="EMBL" id="KKK73180.1"/>
    </source>
</evidence>
<organism evidence="1">
    <name type="scientific">marine sediment metagenome</name>
    <dbReference type="NCBI Taxonomy" id="412755"/>
    <lineage>
        <taxon>unclassified sequences</taxon>
        <taxon>metagenomes</taxon>
        <taxon>ecological metagenomes</taxon>
    </lineage>
</organism>
<sequence length="29" mass="3326">VEKLARLGGTISYEILTRLGNRIRRVLVE</sequence>